<proteinExistence type="inferred from homology"/>
<dbReference type="OrthoDB" id="5290626at2"/>
<dbReference type="InterPro" id="IPR051683">
    <property type="entry name" value="Enoyl-CoA_Hydratase/Isomerase"/>
</dbReference>
<dbReference type="InterPro" id="IPR001753">
    <property type="entry name" value="Enoyl-CoA_hydra/iso"/>
</dbReference>
<keyword evidence="3" id="KW-1185">Reference proteome</keyword>
<evidence type="ECO:0000313" key="3">
    <source>
        <dbReference type="Proteomes" id="UP000321201"/>
    </source>
</evidence>
<protein>
    <submittedName>
        <fullName evidence="2">Enoyl-CoA hydratase/isomerase family protein</fullName>
    </submittedName>
</protein>
<comment type="caution">
    <text evidence="2">The sequence shown here is derived from an EMBL/GenBank/DDBJ whole genome shotgun (WGS) entry which is preliminary data.</text>
</comment>
<dbReference type="PANTHER" id="PTHR42964:SF1">
    <property type="entry name" value="POLYKETIDE BIOSYNTHESIS ENOYL-COA HYDRATASE PKSH-RELATED"/>
    <property type="match status" value="1"/>
</dbReference>
<dbReference type="Gene3D" id="3.90.226.10">
    <property type="entry name" value="2-enoyl-CoA Hydratase, Chain A, domain 1"/>
    <property type="match status" value="1"/>
</dbReference>
<organism evidence="2 3">
    <name type="scientific">Pelomicrobium methylotrophicum</name>
    <dbReference type="NCBI Taxonomy" id="2602750"/>
    <lineage>
        <taxon>Bacteria</taxon>
        <taxon>Pseudomonadati</taxon>
        <taxon>Pseudomonadota</taxon>
        <taxon>Hydrogenophilia</taxon>
        <taxon>Hydrogenophilia incertae sedis</taxon>
        <taxon>Pelomicrobium</taxon>
    </lineage>
</organism>
<dbReference type="FunFam" id="3.90.226.10:FF:000066">
    <property type="entry name" value="Enoyl-CoA hydratase"/>
    <property type="match status" value="1"/>
</dbReference>
<dbReference type="InterPro" id="IPR029045">
    <property type="entry name" value="ClpP/crotonase-like_dom_sf"/>
</dbReference>
<name>A0A5C7EN02_9PROT</name>
<dbReference type="InParanoid" id="A0A5C7EN02"/>
<dbReference type="RefSeq" id="WP_147799120.1">
    <property type="nucleotide sequence ID" value="NZ_VPFL01000005.1"/>
</dbReference>
<accession>A0A5C7EN02</accession>
<gene>
    <name evidence="2" type="ORF">FR698_05210</name>
</gene>
<dbReference type="SUPFAM" id="SSF52096">
    <property type="entry name" value="ClpP/crotonase"/>
    <property type="match status" value="1"/>
</dbReference>
<dbReference type="PANTHER" id="PTHR42964">
    <property type="entry name" value="ENOYL-COA HYDRATASE"/>
    <property type="match status" value="1"/>
</dbReference>
<sequence>MSQPLISMSTDTRGVVTVTLNRPHVHNAFDHALIAELSDVLHQLERDPSVRVVVLAAAGQSFCAGADLQWMKRMAAHTEAQNFKDALQLARLLRQLDTLPHPTVARVQGAAFGGGVGLVACCDIAVAARGAQFALSEVRLGLIPATIGPYVIAAMGPRQARRYFTTGERIDAETALRLGLVHEVADLYDLDQAVERVVAELLQGAPSALRAAKRLVADMAGREIDEALTLETARRIAAAWASPEGQEGLAAFLEKRMPKWSARQ</sequence>
<dbReference type="CDD" id="cd06558">
    <property type="entry name" value="crotonase-like"/>
    <property type="match status" value="1"/>
</dbReference>
<dbReference type="Proteomes" id="UP000321201">
    <property type="component" value="Unassembled WGS sequence"/>
</dbReference>
<evidence type="ECO:0000313" key="2">
    <source>
        <dbReference type="EMBL" id="TXF12628.1"/>
    </source>
</evidence>
<dbReference type="EMBL" id="VPFL01000005">
    <property type="protein sequence ID" value="TXF12628.1"/>
    <property type="molecule type" value="Genomic_DNA"/>
</dbReference>
<dbReference type="GO" id="GO:0008300">
    <property type="term" value="P:isoprenoid catabolic process"/>
    <property type="evidence" value="ECO:0007669"/>
    <property type="project" value="TreeGrafter"/>
</dbReference>
<dbReference type="InterPro" id="IPR014748">
    <property type="entry name" value="Enoyl-CoA_hydra_C"/>
</dbReference>
<comment type="similarity">
    <text evidence="1">Belongs to the enoyl-CoA hydratase/isomerase family.</text>
</comment>
<reference evidence="2 3" key="1">
    <citation type="submission" date="2019-08" db="EMBL/GenBank/DDBJ databases">
        <title>Pelomicrobium methylotrophicum gen. nov., sp. nov. a moderately thermophilic, facultatively anaerobic, lithoautotrophic and methylotrophic bacterium isolated from a terrestrial mud volcano.</title>
        <authorList>
            <person name="Slobodkina G.B."/>
            <person name="Merkel A.Y."/>
            <person name="Slobodkin A.I."/>
        </authorList>
    </citation>
    <scope>NUCLEOTIDE SEQUENCE [LARGE SCALE GENOMIC DNA]</scope>
    <source>
        <strain evidence="2 3">SM250</strain>
    </source>
</reference>
<dbReference type="GO" id="GO:0016853">
    <property type="term" value="F:isomerase activity"/>
    <property type="evidence" value="ECO:0007669"/>
    <property type="project" value="UniProtKB-KW"/>
</dbReference>
<evidence type="ECO:0000256" key="1">
    <source>
        <dbReference type="ARBA" id="ARBA00005254"/>
    </source>
</evidence>
<dbReference type="Gene3D" id="1.10.12.10">
    <property type="entry name" value="Lyase 2-enoyl-coa Hydratase, Chain A, domain 2"/>
    <property type="match status" value="1"/>
</dbReference>
<dbReference type="AlphaFoldDB" id="A0A5C7EN02"/>
<dbReference type="Pfam" id="PF00378">
    <property type="entry name" value="ECH_1"/>
    <property type="match status" value="1"/>
</dbReference>
<keyword evidence="2" id="KW-0413">Isomerase</keyword>